<comment type="caution">
    <text evidence="1">The sequence shown here is derived from an EMBL/GenBank/DDBJ whole genome shotgun (WGS) entry which is preliminary data.</text>
</comment>
<sequence length="423" mass="50160">MNRCVNIDWLEVYCLESIEAPRNAQFFRARGFKVKEREYGTPQYREMFTIYDSEDFPQFEVRRNPYSVKENGGIFLPNACHIRLSNRACYKVSPIDDLRAFLISNAYNYQTLSRIDICLDFNVFDSGETPKNFIKKYTKEEISKINQSAFYQFGKDISNIYMHGRDAWNERIINSLKWGSDTSSITTKMYNKSLELQQVKDKFYIRDAWKEAGLRENEVWRIEFSLNSSFKILEKKEAFESSQKYFALKAQETDLHNLCNYDTREKLLRYFHILAAKYFQFRNKDYTKNGKVKPKNRCSIHTTFKISPNEKAYEPKKLTKQKEPTKVDKMLIKRLEELIDSKDTSVLIKRAAMEVAQYLATEKRLKEKRFKDALIMSYEVEKPKVTKILPYQKLSASEIKEIWTPTKKQIIDLWGEVPKKCPF</sequence>
<dbReference type="Proteomes" id="UP000229884">
    <property type="component" value="Unassembled WGS sequence"/>
</dbReference>
<protein>
    <recommendedName>
        <fullName evidence="3">Replication initiation protein</fullName>
    </recommendedName>
</protein>
<dbReference type="EMBL" id="PENG01000001">
    <property type="protein sequence ID" value="PJI26745.1"/>
    <property type="molecule type" value="Genomic_DNA"/>
</dbReference>
<reference evidence="1 2" key="1">
    <citation type="submission" date="2017-11" db="EMBL/GenBank/DDBJ databases">
        <title>Genome sequencing of Prevotella intermedia KCOM 2832.</title>
        <authorList>
            <person name="Kook J.-K."/>
            <person name="Park S.-N."/>
            <person name="Lim Y.K."/>
        </authorList>
    </citation>
    <scope>NUCLEOTIDE SEQUENCE [LARGE SCALE GENOMIC DNA]</scope>
    <source>
        <strain evidence="1 2">KCOM 2832</strain>
    </source>
</reference>
<organism evidence="1 2">
    <name type="scientific">Prevotella intermedia</name>
    <dbReference type="NCBI Taxonomy" id="28131"/>
    <lineage>
        <taxon>Bacteria</taxon>
        <taxon>Pseudomonadati</taxon>
        <taxon>Bacteroidota</taxon>
        <taxon>Bacteroidia</taxon>
        <taxon>Bacteroidales</taxon>
        <taxon>Prevotellaceae</taxon>
        <taxon>Prevotella</taxon>
    </lineage>
</organism>
<proteinExistence type="predicted"/>
<gene>
    <name evidence="1" type="ORF">CTM58_00690</name>
</gene>
<evidence type="ECO:0000313" key="1">
    <source>
        <dbReference type="EMBL" id="PJI26745.1"/>
    </source>
</evidence>
<name>A0A2M8TS32_PREIN</name>
<evidence type="ECO:0008006" key="3">
    <source>
        <dbReference type="Google" id="ProtNLM"/>
    </source>
</evidence>
<evidence type="ECO:0000313" key="2">
    <source>
        <dbReference type="Proteomes" id="UP000229884"/>
    </source>
</evidence>
<dbReference type="AlphaFoldDB" id="A0A2M8TS32"/>
<accession>A0A2M8TS32</accession>